<sequence>MQKKMREQFDRRNGSVSRGYEEGASVFVQQWKAPHFIWKKAVVKWRVGAVLYEVEVDGKVVRKRANQMRRRIESEGSPTLSTLLDDHVLQLRDYMQQSGSIRQQCIDNPTSSSRTPTDATHRPPPALRRSTRIRRPVQRYGIS</sequence>
<reference evidence="4" key="1">
    <citation type="submission" date="2017-02" db="UniProtKB">
        <authorList>
            <consortium name="WormBaseParasite"/>
        </authorList>
    </citation>
    <scope>IDENTIFICATION</scope>
</reference>
<evidence type="ECO:0000313" key="2">
    <source>
        <dbReference type="EMBL" id="VDL67558.1"/>
    </source>
</evidence>
<dbReference type="Proteomes" id="UP000271162">
    <property type="component" value="Unassembled WGS sequence"/>
</dbReference>
<accession>A0A0N4XN65</accession>
<evidence type="ECO:0000313" key="3">
    <source>
        <dbReference type="Proteomes" id="UP000271162"/>
    </source>
</evidence>
<organism evidence="4">
    <name type="scientific">Nippostrongylus brasiliensis</name>
    <name type="common">Rat hookworm</name>
    <dbReference type="NCBI Taxonomy" id="27835"/>
    <lineage>
        <taxon>Eukaryota</taxon>
        <taxon>Metazoa</taxon>
        <taxon>Ecdysozoa</taxon>
        <taxon>Nematoda</taxon>
        <taxon>Chromadorea</taxon>
        <taxon>Rhabditida</taxon>
        <taxon>Rhabditina</taxon>
        <taxon>Rhabditomorpha</taxon>
        <taxon>Strongyloidea</taxon>
        <taxon>Heligmosomidae</taxon>
        <taxon>Nippostrongylus</taxon>
    </lineage>
</organism>
<evidence type="ECO:0000256" key="1">
    <source>
        <dbReference type="SAM" id="MobiDB-lite"/>
    </source>
</evidence>
<feature type="region of interest" description="Disordered" evidence="1">
    <location>
        <begin position="100"/>
        <end position="143"/>
    </location>
</feature>
<protein>
    <submittedName>
        <fullName evidence="4">DUF3510 domain-containing protein</fullName>
    </submittedName>
</protein>
<dbReference type="STRING" id="27835.A0A0N4XN65"/>
<keyword evidence="3" id="KW-1185">Reference proteome</keyword>
<reference evidence="2 3" key="2">
    <citation type="submission" date="2018-11" db="EMBL/GenBank/DDBJ databases">
        <authorList>
            <consortium name="Pathogen Informatics"/>
        </authorList>
    </citation>
    <scope>NUCLEOTIDE SEQUENCE [LARGE SCALE GENOMIC DNA]</scope>
</reference>
<dbReference type="AlphaFoldDB" id="A0A0N4XN65"/>
<name>A0A0N4XN65_NIPBR</name>
<dbReference type="WBParaSite" id="NBR_0000396701-mRNA-1">
    <property type="protein sequence ID" value="NBR_0000396701-mRNA-1"/>
    <property type="gene ID" value="NBR_0000396701"/>
</dbReference>
<feature type="compositionally biased region" description="Polar residues" evidence="1">
    <location>
        <begin position="100"/>
        <end position="118"/>
    </location>
</feature>
<gene>
    <name evidence="2" type="ORF">NBR_LOCUS3969</name>
</gene>
<evidence type="ECO:0000313" key="4">
    <source>
        <dbReference type="WBParaSite" id="NBR_0000396701-mRNA-1"/>
    </source>
</evidence>
<dbReference type="EMBL" id="UYSL01006663">
    <property type="protein sequence ID" value="VDL67558.1"/>
    <property type="molecule type" value="Genomic_DNA"/>
</dbReference>
<proteinExistence type="predicted"/>